<keyword evidence="2" id="KW-0347">Helicase</keyword>
<dbReference type="PANTHER" id="PTHR33978">
    <property type="entry name" value="SERINE/THREONINE-KINASE"/>
    <property type="match status" value="1"/>
</dbReference>
<feature type="region of interest" description="Disordered" evidence="1">
    <location>
        <begin position="49"/>
        <end position="68"/>
    </location>
</feature>
<organism evidence="2">
    <name type="scientific">Anthurium amnicola</name>
    <dbReference type="NCBI Taxonomy" id="1678845"/>
    <lineage>
        <taxon>Eukaryota</taxon>
        <taxon>Viridiplantae</taxon>
        <taxon>Streptophyta</taxon>
        <taxon>Embryophyta</taxon>
        <taxon>Tracheophyta</taxon>
        <taxon>Spermatophyta</taxon>
        <taxon>Magnoliopsida</taxon>
        <taxon>Liliopsida</taxon>
        <taxon>Araceae</taxon>
        <taxon>Pothoideae</taxon>
        <taxon>Potheae</taxon>
        <taxon>Anthurium</taxon>
    </lineage>
</organism>
<name>A0A1D1Z151_9ARAE</name>
<accession>A0A1D1Z151</accession>
<protein>
    <submittedName>
        <fullName evidence="2">ATP-dependent DNA helicase mph1</fullName>
    </submittedName>
</protein>
<dbReference type="AlphaFoldDB" id="A0A1D1Z151"/>
<keyword evidence="2" id="KW-0378">Hydrolase</keyword>
<evidence type="ECO:0000256" key="1">
    <source>
        <dbReference type="SAM" id="MobiDB-lite"/>
    </source>
</evidence>
<gene>
    <name evidence="2" type="primary">mph1_4</name>
    <name evidence="2" type="ORF">g.5377</name>
</gene>
<dbReference type="EMBL" id="GDJX01007325">
    <property type="protein sequence ID" value="JAT60611.1"/>
    <property type="molecule type" value="Transcribed_RNA"/>
</dbReference>
<dbReference type="PANTHER" id="PTHR33978:SF18">
    <property type="entry name" value="OS01G0656300 PROTEIN"/>
    <property type="match status" value="1"/>
</dbReference>
<dbReference type="GO" id="GO:0004386">
    <property type="term" value="F:helicase activity"/>
    <property type="evidence" value="ECO:0007669"/>
    <property type="project" value="UniProtKB-KW"/>
</dbReference>
<evidence type="ECO:0000313" key="2">
    <source>
        <dbReference type="EMBL" id="JAT60611.1"/>
    </source>
</evidence>
<keyword evidence="2" id="KW-0547">Nucleotide-binding</keyword>
<reference evidence="2" key="1">
    <citation type="submission" date="2015-07" db="EMBL/GenBank/DDBJ databases">
        <title>Transcriptome Assembly of Anthurium amnicola.</title>
        <authorList>
            <person name="Suzuki J."/>
        </authorList>
    </citation>
    <scope>NUCLEOTIDE SEQUENCE</scope>
</reference>
<sequence length="120" mass="13825">MELVTKQGEGEEEREVSPWDCGSPLYDSFELASLCHVLDRHLMALPTVSGDSARPTGRWSDDASQPARHLATSKMTLVRSREEEKKSLWGWKRGKHSKDGNKKKKVRWQFWSLFLEKPVI</sequence>
<proteinExistence type="predicted"/>
<keyword evidence="2" id="KW-0067">ATP-binding</keyword>